<proteinExistence type="predicted"/>
<comment type="caution">
    <text evidence="1">The sequence shown here is derived from an EMBL/GenBank/DDBJ whole genome shotgun (WGS) entry which is preliminary data.</text>
</comment>
<reference evidence="1" key="2">
    <citation type="submission" date="2021-04" db="EMBL/GenBank/DDBJ databases">
        <authorList>
            <person name="Gilroy R."/>
        </authorList>
    </citation>
    <scope>NUCLEOTIDE SEQUENCE</scope>
    <source>
        <strain evidence="1">ChiGjej1B1-14440</strain>
    </source>
</reference>
<dbReference type="AlphaFoldDB" id="A0A9D1XPD8"/>
<dbReference type="EMBL" id="DXET01000285">
    <property type="protein sequence ID" value="HIX82761.1"/>
    <property type="molecule type" value="Genomic_DNA"/>
</dbReference>
<accession>A0A9D1XPD8</accession>
<gene>
    <name evidence="1" type="ORF">H9980_12460</name>
</gene>
<protein>
    <submittedName>
        <fullName evidence="1">Uncharacterized protein</fullName>
    </submittedName>
</protein>
<evidence type="ECO:0000313" key="1">
    <source>
        <dbReference type="EMBL" id="HIX82761.1"/>
    </source>
</evidence>
<sequence>MIKSIKVESKHDNVRVANAVKSDLNDEFDYLLEFVPNRNSVNFENNVIVGKTILRHQIHSQLLISYDFRLNRGLYDVIVTQIDSISESEIKLVEETKQKYDKPVMVGGKYVIRVKLTPTSCYGTNGLRIQIISDEVELDSKSMYYSILKEELNNIRYYIPFNNSKKIDFFVKGAVLDNFILNLENPSFEIQYV</sequence>
<name>A0A9D1XPD8_9FIRM</name>
<evidence type="ECO:0000313" key="2">
    <source>
        <dbReference type="Proteomes" id="UP000886724"/>
    </source>
</evidence>
<reference evidence="1" key="1">
    <citation type="journal article" date="2021" name="PeerJ">
        <title>Extensive microbial diversity within the chicken gut microbiome revealed by metagenomics and culture.</title>
        <authorList>
            <person name="Gilroy R."/>
            <person name="Ravi A."/>
            <person name="Getino M."/>
            <person name="Pursley I."/>
            <person name="Horton D.L."/>
            <person name="Alikhan N.F."/>
            <person name="Baker D."/>
            <person name="Gharbi K."/>
            <person name="Hall N."/>
            <person name="Watson M."/>
            <person name="Adriaenssens E.M."/>
            <person name="Foster-Nyarko E."/>
            <person name="Jarju S."/>
            <person name="Secka A."/>
            <person name="Antonio M."/>
            <person name="Oren A."/>
            <person name="Chaudhuri R.R."/>
            <person name="La Ragione R."/>
            <person name="Hildebrand F."/>
            <person name="Pallen M.J."/>
        </authorList>
    </citation>
    <scope>NUCLEOTIDE SEQUENCE</scope>
    <source>
        <strain evidence="1">ChiGjej1B1-14440</strain>
    </source>
</reference>
<dbReference type="Proteomes" id="UP000886724">
    <property type="component" value="Unassembled WGS sequence"/>
</dbReference>
<organism evidence="1 2">
    <name type="scientific">Candidatus Erysipelatoclostridium merdavium</name>
    <dbReference type="NCBI Taxonomy" id="2838566"/>
    <lineage>
        <taxon>Bacteria</taxon>
        <taxon>Bacillati</taxon>
        <taxon>Bacillota</taxon>
        <taxon>Erysipelotrichia</taxon>
        <taxon>Erysipelotrichales</taxon>
        <taxon>Erysipelotrichales incertae sedis</taxon>
    </lineage>
</organism>